<dbReference type="SUPFAM" id="SSF54427">
    <property type="entry name" value="NTF2-like"/>
    <property type="match status" value="1"/>
</dbReference>
<dbReference type="OrthoDB" id="8074598at2"/>
<accession>A0A2M8RDU6</accession>
<evidence type="ECO:0008006" key="3">
    <source>
        <dbReference type="Google" id="ProtNLM"/>
    </source>
</evidence>
<dbReference type="EMBL" id="PGVG01000004">
    <property type="protein sequence ID" value="PJG55998.1"/>
    <property type="molecule type" value="Genomic_DNA"/>
</dbReference>
<gene>
    <name evidence="1" type="ORF">CVM73_07600</name>
</gene>
<dbReference type="InterPro" id="IPR032710">
    <property type="entry name" value="NTF2-like_dom_sf"/>
</dbReference>
<sequence length="135" mass="16069">MTDRIRALFDRWEQVWHDGRFDLIPDCVGSHYIRHDERGDRTVSRDEYAAELQTVHRDRPGIRVVVYDHSFTIDRAWFRFAFVWPDPAIGERRSRAGMQSYRIEGGKLAETWITMLGLDTTWADEPQESWTRRKA</sequence>
<proteinExistence type="predicted"/>
<dbReference type="Proteomes" id="UP000231194">
    <property type="component" value="Unassembled WGS sequence"/>
</dbReference>
<protein>
    <recommendedName>
        <fullName evidence="3">SnoaL-like domain-containing protein</fullName>
    </recommendedName>
</protein>
<reference evidence="1 2" key="1">
    <citation type="submission" date="2017-11" db="EMBL/GenBank/DDBJ databases">
        <title>Bradyrhizobium forestalis sp. nov., an efficient nitrogen-fixing bacterium isolated from nodules of forest legume species in the Amazon.</title>
        <authorList>
            <person name="Costa E.M."/>
            <person name="Guimaraes A."/>
            <person name="Carvalho T.S."/>
            <person name="Rodrigues T.L."/>
            <person name="Ribeiro P.R.A."/>
            <person name="Lebbe L."/>
            <person name="Willems A."/>
            <person name="Moreira F.M.S."/>
        </authorList>
    </citation>
    <scope>NUCLEOTIDE SEQUENCE [LARGE SCALE GENOMIC DNA]</scope>
    <source>
        <strain evidence="1 2">INPA54B</strain>
    </source>
</reference>
<evidence type="ECO:0000313" key="1">
    <source>
        <dbReference type="EMBL" id="PJG55998.1"/>
    </source>
</evidence>
<evidence type="ECO:0000313" key="2">
    <source>
        <dbReference type="Proteomes" id="UP000231194"/>
    </source>
</evidence>
<keyword evidence="2" id="KW-1185">Reference proteome</keyword>
<dbReference type="RefSeq" id="WP_100231375.1">
    <property type="nucleotide sequence ID" value="NZ_PGVG01000004.1"/>
</dbReference>
<dbReference type="AlphaFoldDB" id="A0A2M8RDU6"/>
<organism evidence="1 2">
    <name type="scientific">Bradyrhizobium forestalis</name>
    <dbReference type="NCBI Taxonomy" id="1419263"/>
    <lineage>
        <taxon>Bacteria</taxon>
        <taxon>Pseudomonadati</taxon>
        <taxon>Pseudomonadota</taxon>
        <taxon>Alphaproteobacteria</taxon>
        <taxon>Hyphomicrobiales</taxon>
        <taxon>Nitrobacteraceae</taxon>
        <taxon>Bradyrhizobium</taxon>
    </lineage>
</organism>
<comment type="caution">
    <text evidence="1">The sequence shown here is derived from an EMBL/GenBank/DDBJ whole genome shotgun (WGS) entry which is preliminary data.</text>
</comment>
<name>A0A2M8RDU6_9BRAD</name>
<dbReference type="Gene3D" id="3.10.450.50">
    <property type="match status" value="1"/>
</dbReference>